<accession>I3ZI74</accession>
<name>I3ZI74_TERRK</name>
<dbReference type="EMBL" id="CP003379">
    <property type="protein sequence ID" value="AFL88942.1"/>
    <property type="molecule type" value="Genomic_DNA"/>
</dbReference>
<gene>
    <name evidence="1" type="ordered locus">Terro_2705</name>
</gene>
<organism evidence="1 2">
    <name type="scientific">Terriglobus roseus (strain DSM 18391 / NRRL B-41598 / KBS 63)</name>
    <dbReference type="NCBI Taxonomy" id="926566"/>
    <lineage>
        <taxon>Bacteria</taxon>
        <taxon>Pseudomonadati</taxon>
        <taxon>Acidobacteriota</taxon>
        <taxon>Terriglobia</taxon>
        <taxon>Terriglobales</taxon>
        <taxon>Acidobacteriaceae</taxon>
        <taxon>Terriglobus</taxon>
    </lineage>
</organism>
<reference evidence="1 2" key="1">
    <citation type="submission" date="2012-06" db="EMBL/GenBank/DDBJ databases">
        <title>Complete genome of Terriglobus roseus DSM 18391.</title>
        <authorList>
            <consortium name="US DOE Joint Genome Institute (JGI-PGF)"/>
            <person name="Lucas S."/>
            <person name="Copeland A."/>
            <person name="Lapidus A."/>
            <person name="Glavina del Rio T."/>
            <person name="Dalin E."/>
            <person name="Tice H."/>
            <person name="Bruce D."/>
            <person name="Goodwin L."/>
            <person name="Pitluck S."/>
            <person name="Peters L."/>
            <person name="Mikhailova N."/>
            <person name="Munk A.C.C."/>
            <person name="Kyrpides N."/>
            <person name="Mavromatis K."/>
            <person name="Ivanova N."/>
            <person name="Brettin T."/>
            <person name="Detter J.C."/>
            <person name="Han C."/>
            <person name="Larimer F."/>
            <person name="Land M."/>
            <person name="Hauser L."/>
            <person name="Markowitz V."/>
            <person name="Cheng J.-F."/>
            <person name="Hugenholtz P."/>
            <person name="Woyke T."/>
            <person name="Wu D."/>
            <person name="Brambilla E."/>
            <person name="Klenk H.-P."/>
            <person name="Eisen J.A."/>
        </authorList>
    </citation>
    <scope>NUCLEOTIDE SEQUENCE [LARGE SCALE GENOMIC DNA]</scope>
    <source>
        <strain evidence="2">DSM 18391 / NRRL B-41598 / KBS 63</strain>
    </source>
</reference>
<evidence type="ECO:0000313" key="1">
    <source>
        <dbReference type="EMBL" id="AFL88942.1"/>
    </source>
</evidence>
<dbReference type="eggNOG" id="ENOG5033VBI">
    <property type="taxonomic scope" value="Bacteria"/>
</dbReference>
<keyword evidence="2" id="KW-1185">Reference proteome</keyword>
<evidence type="ECO:0000313" key="2">
    <source>
        <dbReference type="Proteomes" id="UP000006056"/>
    </source>
</evidence>
<dbReference type="Proteomes" id="UP000006056">
    <property type="component" value="Chromosome"/>
</dbReference>
<dbReference type="STRING" id="926566.Terro_2705"/>
<dbReference type="HOGENOM" id="CLU_962881_0_0_0"/>
<protein>
    <submittedName>
        <fullName evidence="1">Uncharacterized protein</fullName>
    </submittedName>
</protein>
<sequence length="267" mass="27977">MVNFGLAGSPDPEVTMSRILALPSLLLFSPLAVLAQAPSLAASTTLPITFTRAVDANHAKAGDIVEAKTFQQVKLSSGAVIPSGAHVTGHVVEAAGYIFDKTPYAKQTTSRLSIHFDSVQNGTVSIPLNVTVRAMADSITSINAYAPLSNDLDSRSTRTLVGGDQLYASQDGIEDKDGDVVAYNRRDGVYAHLISNGRCDGGSTEVSMGIYSASACGVYGFTGMRAVETGSVAQPSTLTFVSARRTAEVPKHSTALLEVLPVQQASR</sequence>
<proteinExistence type="predicted"/>
<dbReference type="AlphaFoldDB" id="I3ZI74"/>
<dbReference type="KEGG" id="trs:Terro_2705"/>